<evidence type="ECO:0000256" key="3">
    <source>
        <dbReference type="PIRSR" id="PIRSR605511-2"/>
    </source>
</evidence>
<dbReference type="RefSeq" id="WP_179715889.1">
    <property type="nucleotide sequence ID" value="NZ_JACBZT010000001.1"/>
</dbReference>
<gene>
    <name evidence="5" type="ORF">GGQ55_001561</name>
</gene>
<keyword evidence="6" id="KW-1185">Reference proteome</keyword>
<comment type="caution">
    <text evidence="5">The sequence shown here is derived from an EMBL/GenBank/DDBJ whole genome shotgun (WGS) entry which is preliminary data.</text>
</comment>
<feature type="active site" description="Proton donor/acceptor" evidence="2">
    <location>
        <position position="191"/>
    </location>
</feature>
<feature type="binding site" evidence="3">
    <location>
        <position position="95"/>
    </location>
    <ligand>
        <name>substrate</name>
    </ligand>
</feature>
<comment type="cofactor">
    <cofactor evidence="3">
        <name>Zn(2+)</name>
        <dbReference type="ChEBI" id="CHEBI:29105"/>
    </cofactor>
    <text evidence="3">Binds 1 divalent metal cation per subunit.</text>
</comment>
<dbReference type="AlphaFoldDB" id="A0A853CGU7"/>
<feature type="binding site" evidence="3">
    <location>
        <position position="191"/>
    </location>
    <ligand>
        <name>a divalent metal cation</name>
        <dbReference type="ChEBI" id="CHEBI:60240"/>
    </ligand>
</feature>
<dbReference type="InterPro" id="IPR011042">
    <property type="entry name" value="6-blade_b-propeller_TolB-like"/>
</dbReference>
<dbReference type="Proteomes" id="UP000541969">
    <property type="component" value="Unassembled WGS sequence"/>
</dbReference>
<accession>A0A853CGU7</accession>
<dbReference type="GO" id="GO:0004341">
    <property type="term" value="F:gluconolactonase activity"/>
    <property type="evidence" value="ECO:0007669"/>
    <property type="project" value="TreeGrafter"/>
</dbReference>
<dbReference type="GO" id="GO:0019853">
    <property type="term" value="P:L-ascorbic acid biosynthetic process"/>
    <property type="evidence" value="ECO:0007669"/>
    <property type="project" value="TreeGrafter"/>
</dbReference>
<protein>
    <submittedName>
        <fullName evidence="5">Sugar lactone lactonase YvrE</fullName>
    </submittedName>
</protein>
<dbReference type="Gene3D" id="2.120.10.30">
    <property type="entry name" value="TolB, C-terminal domain"/>
    <property type="match status" value="1"/>
</dbReference>
<feature type="binding site" evidence="3">
    <location>
        <position position="143"/>
    </location>
    <ligand>
        <name>a divalent metal cation</name>
        <dbReference type="ChEBI" id="CHEBI:60240"/>
    </ligand>
</feature>
<evidence type="ECO:0000256" key="1">
    <source>
        <dbReference type="ARBA" id="ARBA00008853"/>
    </source>
</evidence>
<feature type="binding site" evidence="3">
    <location>
        <position position="115"/>
    </location>
    <ligand>
        <name>substrate</name>
    </ligand>
</feature>
<evidence type="ECO:0000313" key="5">
    <source>
        <dbReference type="EMBL" id="NYJ05283.1"/>
    </source>
</evidence>
<evidence type="ECO:0000313" key="6">
    <source>
        <dbReference type="Proteomes" id="UP000541969"/>
    </source>
</evidence>
<evidence type="ECO:0000259" key="4">
    <source>
        <dbReference type="Pfam" id="PF08450"/>
    </source>
</evidence>
<dbReference type="GO" id="GO:0005509">
    <property type="term" value="F:calcium ion binding"/>
    <property type="evidence" value="ECO:0007669"/>
    <property type="project" value="TreeGrafter"/>
</dbReference>
<dbReference type="SUPFAM" id="SSF63829">
    <property type="entry name" value="Calcium-dependent phosphotriesterase"/>
    <property type="match status" value="1"/>
</dbReference>
<dbReference type="EMBL" id="JACBZT010000001">
    <property type="protein sequence ID" value="NYJ05283.1"/>
    <property type="molecule type" value="Genomic_DNA"/>
</dbReference>
<proteinExistence type="inferred from homology"/>
<organism evidence="5 6">
    <name type="scientific">Petropleomorpha daqingensis</name>
    <dbReference type="NCBI Taxonomy" id="2026353"/>
    <lineage>
        <taxon>Bacteria</taxon>
        <taxon>Bacillati</taxon>
        <taxon>Actinomycetota</taxon>
        <taxon>Actinomycetes</taxon>
        <taxon>Geodermatophilales</taxon>
        <taxon>Geodermatophilaceae</taxon>
        <taxon>Petropleomorpha</taxon>
    </lineage>
</organism>
<comment type="similarity">
    <text evidence="1">Belongs to the SMP-30/CGR1 family.</text>
</comment>
<sequence length="281" mass="29701">MRAEQVTDPVAYHGEGPVWSSRWGGLRWVDMLAGDVLALADDGAITRTHVGDVAAALRPRRDGGAVIGVERGFALQDADGSLTTLPPVWSDPGVRMNEGGCDPDGRFWCGSMAYDQRPGGGSLYRLDPDGTVAVAFGGATISNGLEWSPDGSLAYYNDTPTHQIAVFDYARESGLTGRRTFVQLADDENPDGLTVDAEGGVWIALYGAGAVHRYTPDGRLDGVVEVAAEKVTACTFGGSRLDRLYITTSREDLPPDADPLAGSLFAVDPGVAGRPVREFAG</sequence>
<dbReference type="PRINTS" id="PR01790">
    <property type="entry name" value="SMP30FAMILY"/>
</dbReference>
<dbReference type="InterPro" id="IPR013658">
    <property type="entry name" value="SGL"/>
</dbReference>
<feature type="binding site" evidence="3">
    <location>
        <position position="15"/>
    </location>
    <ligand>
        <name>a divalent metal cation</name>
        <dbReference type="ChEBI" id="CHEBI:60240"/>
    </ligand>
</feature>
<keyword evidence="3" id="KW-0862">Zinc</keyword>
<name>A0A853CGU7_9ACTN</name>
<feature type="binding site" evidence="3">
    <location>
        <position position="97"/>
    </location>
    <ligand>
        <name>substrate</name>
    </ligand>
</feature>
<evidence type="ECO:0000256" key="2">
    <source>
        <dbReference type="PIRSR" id="PIRSR605511-1"/>
    </source>
</evidence>
<dbReference type="PANTHER" id="PTHR10907">
    <property type="entry name" value="REGUCALCIN"/>
    <property type="match status" value="1"/>
</dbReference>
<dbReference type="InterPro" id="IPR005511">
    <property type="entry name" value="SMP-30"/>
</dbReference>
<keyword evidence="3" id="KW-0479">Metal-binding</keyword>
<reference evidence="5 6" key="1">
    <citation type="submission" date="2020-07" db="EMBL/GenBank/DDBJ databases">
        <title>Sequencing the genomes of 1000 actinobacteria strains.</title>
        <authorList>
            <person name="Klenk H.-P."/>
        </authorList>
    </citation>
    <scope>NUCLEOTIDE SEQUENCE [LARGE SCALE GENOMIC DNA]</scope>
    <source>
        <strain evidence="5 6">DSM 104001</strain>
    </source>
</reference>
<dbReference type="Pfam" id="PF08450">
    <property type="entry name" value="SGL"/>
    <property type="match status" value="1"/>
</dbReference>
<dbReference type="PANTHER" id="PTHR10907:SF47">
    <property type="entry name" value="REGUCALCIN"/>
    <property type="match status" value="1"/>
</dbReference>
<feature type="domain" description="SMP-30/Gluconolactonase/LRE-like region" evidence="4">
    <location>
        <begin position="14"/>
        <end position="249"/>
    </location>
</feature>